<feature type="domain" description="Histidine kinase" evidence="6">
    <location>
        <begin position="449"/>
        <end position="644"/>
    </location>
</feature>
<proteinExistence type="predicted"/>
<feature type="transmembrane region" description="Helical" evidence="5">
    <location>
        <begin position="184"/>
        <end position="202"/>
    </location>
</feature>
<name>A0ABY9RM44_9BURK</name>
<accession>A0ABY9RM44</accession>
<keyword evidence="4" id="KW-0175">Coiled coil</keyword>
<evidence type="ECO:0000259" key="7">
    <source>
        <dbReference type="PROSITE" id="PS50112"/>
    </source>
</evidence>
<feature type="transmembrane region" description="Helical" evidence="5">
    <location>
        <begin position="43"/>
        <end position="65"/>
    </location>
</feature>
<organism evidence="9 10">
    <name type="scientific">Undibacterium cyanobacteriorum</name>
    <dbReference type="NCBI Taxonomy" id="3073561"/>
    <lineage>
        <taxon>Bacteria</taxon>
        <taxon>Pseudomonadati</taxon>
        <taxon>Pseudomonadota</taxon>
        <taxon>Betaproteobacteria</taxon>
        <taxon>Burkholderiales</taxon>
        <taxon>Oxalobacteraceae</taxon>
        <taxon>Undibacterium</taxon>
    </lineage>
</organism>
<evidence type="ECO:0000256" key="4">
    <source>
        <dbReference type="SAM" id="Coils"/>
    </source>
</evidence>
<dbReference type="SUPFAM" id="SSF55874">
    <property type="entry name" value="ATPase domain of HSP90 chaperone/DNA topoisomerase II/histidine kinase"/>
    <property type="match status" value="1"/>
</dbReference>
<keyword evidence="3" id="KW-0902">Two-component regulatory system</keyword>
<evidence type="ECO:0000256" key="5">
    <source>
        <dbReference type="SAM" id="Phobius"/>
    </source>
</evidence>
<feature type="transmembrane region" description="Helical" evidence="5">
    <location>
        <begin position="77"/>
        <end position="101"/>
    </location>
</feature>
<keyword evidence="5" id="KW-0472">Membrane</keyword>
<dbReference type="CDD" id="cd16917">
    <property type="entry name" value="HATPase_UhpB-NarQ-NarX-like"/>
    <property type="match status" value="1"/>
</dbReference>
<dbReference type="InterPro" id="IPR011712">
    <property type="entry name" value="Sig_transdc_His_kin_sub3_dim/P"/>
</dbReference>
<evidence type="ECO:0000259" key="6">
    <source>
        <dbReference type="PROSITE" id="PS50109"/>
    </source>
</evidence>
<keyword evidence="1" id="KW-0808">Transferase</keyword>
<dbReference type="PROSITE" id="PS50109">
    <property type="entry name" value="HIS_KIN"/>
    <property type="match status" value="1"/>
</dbReference>
<keyword evidence="2" id="KW-0418">Kinase</keyword>
<evidence type="ECO:0000256" key="1">
    <source>
        <dbReference type="ARBA" id="ARBA00022679"/>
    </source>
</evidence>
<dbReference type="EMBL" id="CP133720">
    <property type="protein sequence ID" value="WMW82280.1"/>
    <property type="molecule type" value="Genomic_DNA"/>
</dbReference>
<evidence type="ECO:0000256" key="2">
    <source>
        <dbReference type="ARBA" id="ARBA00022777"/>
    </source>
</evidence>
<feature type="domain" description="PAS" evidence="7">
    <location>
        <begin position="296"/>
        <end position="348"/>
    </location>
</feature>
<feature type="domain" description="PAC" evidence="8">
    <location>
        <begin position="374"/>
        <end position="427"/>
    </location>
</feature>
<reference evidence="9" key="1">
    <citation type="submission" date="2023-09" db="EMBL/GenBank/DDBJ databases">
        <title>Undibacterium sp. 20NA77.5 isolated from freshwater.</title>
        <authorList>
            <person name="Le V."/>
            <person name="Ko S.-R."/>
            <person name="Ahn C.-Y."/>
            <person name="Oh H.-M."/>
        </authorList>
    </citation>
    <scope>NUCLEOTIDE SEQUENCE</scope>
    <source>
        <strain evidence="9">20NA77.5</strain>
    </source>
</reference>
<feature type="transmembrane region" description="Helical" evidence="5">
    <location>
        <begin position="144"/>
        <end position="164"/>
    </location>
</feature>
<dbReference type="PANTHER" id="PTHR24421:SF59">
    <property type="entry name" value="OXYGEN SENSOR HISTIDINE KINASE NREB"/>
    <property type="match status" value="1"/>
</dbReference>
<dbReference type="Gene3D" id="3.30.450.20">
    <property type="entry name" value="PAS domain"/>
    <property type="match status" value="1"/>
</dbReference>
<dbReference type="Pfam" id="PF02518">
    <property type="entry name" value="HATPase_c"/>
    <property type="match status" value="1"/>
</dbReference>
<dbReference type="InterPro" id="IPR000700">
    <property type="entry name" value="PAS-assoc_C"/>
</dbReference>
<dbReference type="Proteomes" id="UP001181355">
    <property type="component" value="Chromosome"/>
</dbReference>
<dbReference type="InterPro" id="IPR003594">
    <property type="entry name" value="HATPase_dom"/>
</dbReference>
<dbReference type="PROSITE" id="PS50112">
    <property type="entry name" value="PAS"/>
    <property type="match status" value="1"/>
</dbReference>
<dbReference type="PANTHER" id="PTHR24421">
    <property type="entry name" value="NITRATE/NITRITE SENSOR PROTEIN NARX-RELATED"/>
    <property type="match status" value="1"/>
</dbReference>
<dbReference type="Gene3D" id="1.20.5.1930">
    <property type="match status" value="1"/>
</dbReference>
<dbReference type="Pfam" id="PF17159">
    <property type="entry name" value="MASE3"/>
    <property type="match status" value="1"/>
</dbReference>
<evidence type="ECO:0000256" key="3">
    <source>
        <dbReference type="ARBA" id="ARBA00023012"/>
    </source>
</evidence>
<dbReference type="InterPro" id="IPR005467">
    <property type="entry name" value="His_kinase_dom"/>
</dbReference>
<dbReference type="SMART" id="SM00387">
    <property type="entry name" value="HATPase_c"/>
    <property type="match status" value="1"/>
</dbReference>
<sequence>MHEYSTVRDFRYIGIASALLLVSSIFLWLNYPTVSSYSVPYPLAIHTALETATIVLFVSVFIVCWNAFGERRNRSSLILAVAFLCAAVLGFFHALVFQGMPGFEQNNAMHQSLSFWLGSRFIVTFTLLGLALKPSDKLVSNLHSSLSLVVGLSLTIALSVLIFTLPEVLPSTYDTQTGQTSFKIASEILLVVLNLISSLYFFRQIPAFNGTRLNDLLELNRGYLCFASLMLAISEIYFSLYRYSTEAFVLIGHIFQLLSALAIYRGMVAINIHAPYAFLIKNTSQLQDTADELLLNKQRLAGVIETAMDGILTVDDQFKIILVNPAAARVFGYEVDQLIGQSLDLVIPMRHRKVHTQHVKEFGNHGTTRRQMGTSFEDFYVTGLHADGSEFPIEASISSLVEHGRRFYTVIFRDISERKIAKEKLAQYHNQLSQLSAALQSIREEERKHIARELHDDLGQLLAALRMDLSLLQRDHAMTEKSRLTLGSMDQLLLTSITTLRRIATDLRPRALDEGGLFFALQTLQKEFAQRHGVNCELIADEEQLILDDEKSTAIFRIVQESLTNVARHAKASHVEIYFERDNELLKLQIKDDGRGIEEGAMNKTRSFGLVGMRERIKAMNGTFNLSSTVGKGTLIEVEVPLPIEHLDNPTPS</sequence>
<evidence type="ECO:0000259" key="8">
    <source>
        <dbReference type="PROSITE" id="PS50113"/>
    </source>
</evidence>
<dbReference type="NCBIfam" id="TIGR00229">
    <property type="entry name" value="sensory_box"/>
    <property type="match status" value="1"/>
</dbReference>
<protein>
    <submittedName>
        <fullName evidence="9">MASE3 domain-containing protein</fullName>
    </submittedName>
</protein>
<feature type="transmembrane region" description="Helical" evidence="5">
    <location>
        <begin position="113"/>
        <end position="132"/>
    </location>
</feature>
<feature type="transmembrane region" description="Helical" evidence="5">
    <location>
        <begin position="247"/>
        <end position="264"/>
    </location>
</feature>
<dbReference type="InterPro" id="IPR036890">
    <property type="entry name" value="HATPase_C_sf"/>
</dbReference>
<dbReference type="SMART" id="SM00091">
    <property type="entry name" value="PAS"/>
    <property type="match status" value="1"/>
</dbReference>
<dbReference type="InterPro" id="IPR050482">
    <property type="entry name" value="Sensor_HK_TwoCompSys"/>
</dbReference>
<keyword evidence="10" id="KW-1185">Reference proteome</keyword>
<dbReference type="InterPro" id="IPR033425">
    <property type="entry name" value="MASE3"/>
</dbReference>
<dbReference type="Pfam" id="PF13426">
    <property type="entry name" value="PAS_9"/>
    <property type="match status" value="1"/>
</dbReference>
<dbReference type="SUPFAM" id="SSF55785">
    <property type="entry name" value="PYP-like sensor domain (PAS domain)"/>
    <property type="match status" value="1"/>
</dbReference>
<evidence type="ECO:0000313" key="9">
    <source>
        <dbReference type="EMBL" id="WMW82280.1"/>
    </source>
</evidence>
<gene>
    <name evidence="9" type="ORF">RF679_08390</name>
</gene>
<dbReference type="RefSeq" id="WP_309483754.1">
    <property type="nucleotide sequence ID" value="NZ_CP133720.1"/>
</dbReference>
<dbReference type="InterPro" id="IPR000014">
    <property type="entry name" value="PAS"/>
</dbReference>
<evidence type="ECO:0000313" key="10">
    <source>
        <dbReference type="Proteomes" id="UP001181355"/>
    </source>
</evidence>
<keyword evidence="5" id="KW-0812">Transmembrane</keyword>
<dbReference type="Gene3D" id="3.30.565.10">
    <property type="entry name" value="Histidine kinase-like ATPase, C-terminal domain"/>
    <property type="match status" value="1"/>
</dbReference>
<keyword evidence="5" id="KW-1133">Transmembrane helix</keyword>
<feature type="coiled-coil region" evidence="4">
    <location>
        <begin position="418"/>
        <end position="445"/>
    </location>
</feature>
<dbReference type="Pfam" id="PF07730">
    <property type="entry name" value="HisKA_3"/>
    <property type="match status" value="1"/>
</dbReference>
<dbReference type="InterPro" id="IPR035965">
    <property type="entry name" value="PAS-like_dom_sf"/>
</dbReference>
<dbReference type="CDD" id="cd00130">
    <property type="entry name" value="PAS"/>
    <property type="match status" value="1"/>
</dbReference>
<dbReference type="PROSITE" id="PS50113">
    <property type="entry name" value="PAC"/>
    <property type="match status" value="1"/>
</dbReference>
<feature type="transmembrane region" description="Helical" evidence="5">
    <location>
        <begin position="12"/>
        <end position="31"/>
    </location>
</feature>